<keyword evidence="5" id="KW-0067">ATP-binding</keyword>
<comment type="similarity">
    <text evidence="1">Belongs to the DNA2/NAM7 helicase family.</text>
</comment>
<comment type="caution">
    <text evidence="10">The sequence shown here is derived from an EMBL/GenBank/DDBJ whole genome shotgun (WGS) entry which is preliminary data.</text>
</comment>
<feature type="domain" description="DNA2/NAM7 helicase helicase" evidence="7">
    <location>
        <begin position="349"/>
        <end position="484"/>
    </location>
</feature>
<dbReference type="InterPro" id="IPR047187">
    <property type="entry name" value="SF1_C_Upf1"/>
</dbReference>
<evidence type="ECO:0000256" key="2">
    <source>
        <dbReference type="ARBA" id="ARBA00022741"/>
    </source>
</evidence>
<dbReference type="Pfam" id="PF18741">
    <property type="entry name" value="MTES_1575"/>
    <property type="match status" value="1"/>
</dbReference>
<evidence type="ECO:0000313" key="10">
    <source>
        <dbReference type="EMBL" id="RVT57224.1"/>
    </source>
</evidence>
<dbReference type="GO" id="GO:0016787">
    <property type="term" value="F:hydrolase activity"/>
    <property type="evidence" value="ECO:0007669"/>
    <property type="project" value="UniProtKB-KW"/>
</dbReference>
<keyword evidence="4" id="KW-0347">Helicase</keyword>
<evidence type="ECO:0000256" key="3">
    <source>
        <dbReference type="ARBA" id="ARBA00022801"/>
    </source>
</evidence>
<evidence type="ECO:0000256" key="6">
    <source>
        <dbReference type="SAM" id="Coils"/>
    </source>
</evidence>
<dbReference type="InterPro" id="IPR011335">
    <property type="entry name" value="Restrct_endonuc-II-like"/>
</dbReference>
<feature type="domain" description="Restriction endonuclease type II-like" evidence="9">
    <location>
        <begin position="1332"/>
        <end position="1424"/>
    </location>
</feature>
<dbReference type="PANTHER" id="PTHR43788">
    <property type="entry name" value="DNA2/NAM7 HELICASE FAMILY MEMBER"/>
    <property type="match status" value="1"/>
</dbReference>
<dbReference type="SUPFAM" id="SSF52980">
    <property type="entry name" value="Restriction endonuclease-like"/>
    <property type="match status" value="1"/>
</dbReference>
<evidence type="ECO:0000313" key="11">
    <source>
        <dbReference type="Proteomes" id="UP000288024"/>
    </source>
</evidence>
<dbReference type="PANTHER" id="PTHR43788:SF8">
    <property type="entry name" value="DNA-BINDING PROTEIN SMUBP-2"/>
    <property type="match status" value="1"/>
</dbReference>
<reference evidence="10 11" key="1">
    <citation type="submission" date="2019-01" db="EMBL/GenBank/DDBJ databases">
        <title>Bacillus sp. M5HDSG1-1, whole genome shotgun sequence.</title>
        <authorList>
            <person name="Tuo L."/>
        </authorList>
    </citation>
    <scope>NUCLEOTIDE SEQUENCE [LARGE SCALE GENOMIC DNA]</scope>
    <source>
        <strain evidence="10 11">M5HDSG1-1</strain>
    </source>
</reference>
<keyword evidence="2" id="KW-0547">Nucleotide-binding</keyword>
<evidence type="ECO:0000259" key="7">
    <source>
        <dbReference type="Pfam" id="PF13086"/>
    </source>
</evidence>
<feature type="domain" description="DNA2/NAM7 helicase-like C-terminal" evidence="8">
    <location>
        <begin position="1114"/>
        <end position="1287"/>
    </location>
</feature>
<evidence type="ECO:0000256" key="5">
    <source>
        <dbReference type="ARBA" id="ARBA00022840"/>
    </source>
</evidence>
<sequence>MSDKVRQLFEYLLEVNNLRAKVVRNFKEYDKNWTKASLEEFGDGVYLMGSGNDKEAILEIHRQKFTEEILTPPHPDKSIREWITYSYNKENNPPEIPNPKVVIQGSDKLEIRFEEDPRRIKLFNDWKAAWKDWADSISKMEKVQTLYELFFKINQDFQIEGEGLELMLGKTIFTWKTEVDPILHPLFTTKMDIELDTDKGIIIVKPTNQGFKLELNIFSGIPLPNIEEIQNIGRIARYRDVFEEDMNDLSTQFMQVIDASGRTALEDEPLIASKDAIGHLNEYVIVLRRKDNQVLQKDLEQIIESLQEEEFKVPATVESIVGHEFLTDKDLNNNNWGRVATDLYFPLASNENQKEIARRLASNYGLTVQGPPGTGKTHTIANLVSHLLAHGKKILITSQKESPLKVLKEKIPSEIRDLCVPVLGGGRDSLKEIETSIRTISDKLGNTTIEKLEAEITKNKEELEDSRRKEAKLKHQLMAYSKNEKTEIEYKGNFISKANTAQILTDESVDYHWILDKVELNSKFPISEEEFRTFWELRGKLEEKDLYLKDIVLPNIQLIKTTEEMKRWLSNGKNLKHKYDNAIFHTNKIKFPHDKSYTEKINNQLLRILQYKEFFKEGTVHQQILDDYIAGGSRKERWTSFFSSIKVLNKEMLTIYNSIVNHQITLPNKPDFELEIDISILADRLKVNKKPGTLFALTKGKNARYLWESPIINGKPIRTIEEIEILQLYLLLKKKKEEAVRIWNANIHEIGGIPINTEDKRLFSTIDKTIQTYEKSLQLGGWVEDFIQTSKNLLLNNTNWLNYNFYIEFKLTINCVFDVLNFQVWEKEYNSYRNSLKQLSIEKEVHPIIKSFLHVLDNKDDSRWEHVLEKLKHLIKRKEDVNRFSALYTNFAITAPKTANRIVKLLSKDIAMPREFKKSWELKSLYNWMTENQDFEAEQIEISIKSEQDYQKRLITSIVSNSTWLNQISRISESQKRALVAWKNFIKRYGKGTGNNKRYLADARIEMEKAQSAIPVWIMPVNQVIENFPIYNDKFDVIIFDESSQCDIMSIPVLLRGEKVVVVGDDEQISPYGIGTKDSEIEELIQRYLEGVPNKRLFDHKISLYEIADQIFPKSGRLMLKEHFRCVPEIIQFSNDLSYGGQMVPLRLPFNNEKIEPPVVAIKVEDGFVTEGTSSSLINVPEADKIVEDIEKVITDPEFEKHTIGVITLQGNKQATHIENKIREKISDSEFVKRKIICGNAYSLQGDERDIIFLSMVIAGNRRFLAMTKKEHQQTFNVAASRAKNQMRLYHSIELEEMNKNCYRYKFLNYVKNPTRVNEIVEILEEKCDSPFEIEVLRMIVEKGYKVQPQVKVGNYRIDLVIEGIRDRLAVECDSEKWHGPEKWEEDMQRQYDLERAGWKFWRVRGREFYYNKNKSLESLWEKLEQLGIEKIEN</sequence>
<dbReference type="Pfam" id="PF13086">
    <property type="entry name" value="AAA_11"/>
    <property type="match status" value="1"/>
</dbReference>
<feature type="coiled-coil region" evidence="6">
    <location>
        <begin position="449"/>
        <end position="483"/>
    </location>
</feature>
<proteinExistence type="inferred from homology"/>
<protein>
    <submittedName>
        <fullName evidence="10">DUF559 domain-containing protein</fullName>
    </submittedName>
</protein>
<dbReference type="InterPro" id="IPR050534">
    <property type="entry name" value="Coronavir_polyprotein_1ab"/>
</dbReference>
<organism evidence="10 11">
    <name type="scientific">Niallia taxi</name>
    <dbReference type="NCBI Taxonomy" id="2499688"/>
    <lineage>
        <taxon>Bacteria</taxon>
        <taxon>Bacillati</taxon>
        <taxon>Bacillota</taxon>
        <taxon>Bacilli</taxon>
        <taxon>Bacillales</taxon>
        <taxon>Bacillaceae</taxon>
        <taxon>Niallia</taxon>
    </lineage>
</organism>
<dbReference type="InterPro" id="IPR027417">
    <property type="entry name" value="P-loop_NTPase"/>
</dbReference>
<evidence type="ECO:0000259" key="8">
    <source>
        <dbReference type="Pfam" id="PF13087"/>
    </source>
</evidence>
<keyword evidence="3" id="KW-0378">Hydrolase</keyword>
<gene>
    <name evidence="10" type="ORF">EM808_25135</name>
</gene>
<dbReference type="Gene3D" id="3.40.50.300">
    <property type="entry name" value="P-loop containing nucleotide triphosphate hydrolases"/>
    <property type="match status" value="3"/>
</dbReference>
<dbReference type="InterPro" id="IPR041679">
    <property type="entry name" value="DNA2/NAM7-like_C"/>
</dbReference>
<dbReference type="InterPro" id="IPR041677">
    <property type="entry name" value="DNA2/NAM7_AAA_11"/>
</dbReference>
<keyword evidence="11" id="KW-1185">Reference proteome</keyword>
<name>A0A3S2U6V0_9BACI</name>
<dbReference type="Pfam" id="PF13087">
    <property type="entry name" value="AAA_12"/>
    <property type="match status" value="1"/>
</dbReference>
<evidence type="ECO:0000256" key="1">
    <source>
        <dbReference type="ARBA" id="ARBA00007913"/>
    </source>
</evidence>
<dbReference type="GO" id="GO:0043139">
    <property type="term" value="F:5'-3' DNA helicase activity"/>
    <property type="evidence" value="ECO:0007669"/>
    <property type="project" value="TreeGrafter"/>
</dbReference>
<dbReference type="InterPro" id="IPR049468">
    <property type="entry name" value="Restrct_endonuc-II-like_dom"/>
</dbReference>
<dbReference type="EMBL" id="RZTZ01000018">
    <property type="protein sequence ID" value="RVT57224.1"/>
    <property type="molecule type" value="Genomic_DNA"/>
</dbReference>
<dbReference type="GO" id="GO:0005524">
    <property type="term" value="F:ATP binding"/>
    <property type="evidence" value="ECO:0007669"/>
    <property type="project" value="UniProtKB-KW"/>
</dbReference>
<accession>A0A3S2U6V0</accession>
<dbReference type="RefSeq" id="WP_127742040.1">
    <property type="nucleotide sequence ID" value="NZ_RZTZ01000018.1"/>
</dbReference>
<dbReference type="CDD" id="cd18808">
    <property type="entry name" value="SF1_C_Upf1"/>
    <property type="match status" value="1"/>
</dbReference>
<evidence type="ECO:0000256" key="4">
    <source>
        <dbReference type="ARBA" id="ARBA00022806"/>
    </source>
</evidence>
<evidence type="ECO:0000259" key="9">
    <source>
        <dbReference type="Pfam" id="PF18741"/>
    </source>
</evidence>
<dbReference type="SUPFAM" id="SSF52540">
    <property type="entry name" value="P-loop containing nucleoside triphosphate hydrolases"/>
    <property type="match status" value="1"/>
</dbReference>
<keyword evidence="6" id="KW-0175">Coiled coil</keyword>
<dbReference type="Gene3D" id="3.40.960.10">
    <property type="entry name" value="VSR Endonuclease"/>
    <property type="match status" value="1"/>
</dbReference>
<dbReference type="Proteomes" id="UP000288024">
    <property type="component" value="Unassembled WGS sequence"/>
</dbReference>